<evidence type="ECO:0000313" key="6">
    <source>
        <dbReference type="Proteomes" id="UP001597497"/>
    </source>
</evidence>
<organism evidence="5 6">
    <name type="scientific">Marinicrinis sediminis</name>
    <dbReference type="NCBI Taxonomy" id="1652465"/>
    <lineage>
        <taxon>Bacteria</taxon>
        <taxon>Bacillati</taxon>
        <taxon>Bacillota</taxon>
        <taxon>Bacilli</taxon>
        <taxon>Bacillales</taxon>
        <taxon>Paenibacillaceae</taxon>
    </lineage>
</organism>
<dbReference type="PROSITE" id="PS51786">
    <property type="entry name" value="LON_PROTEOLYTIC"/>
    <property type="match status" value="1"/>
</dbReference>
<keyword evidence="2" id="KW-0812">Transmembrane</keyword>
<dbReference type="Pfam" id="PF05362">
    <property type="entry name" value="Lon_C"/>
    <property type="match status" value="1"/>
</dbReference>
<dbReference type="NCBIfam" id="NF041438">
    <property type="entry name" value="SepM_fam_S16"/>
    <property type="match status" value="1"/>
</dbReference>
<dbReference type="EC" id="3.4.21.53" evidence="1"/>
<dbReference type="InterPro" id="IPR014721">
    <property type="entry name" value="Ribsml_uS5_D2-typ_fold_subgr"/>
</dbReference>
<dbReference type="SUPFAM" id="SSF50156">
    <property type="entry name" value="PDZ domain-like"/>
    <property type="match status" value="1"/>
</dbReference>
<feature type="domain" description="Lon proteolytic" evidence="4">
    <location>
        <begin position="239"/>
        <end position="355"/>
    </location>
</feature>
<reference evidence="6" key="1">
    <citation type="journal article" date="2019" name="Int. J. Syst. Evol. Microbiol.">
        <title>The Global Catalogue of Microorganisms (GCM) 10K type strain sequencing project: providing services to taxonomists for standard genome sequencing and annotation.</title>
        <authorList>
            <consortium name="The Broad Institute Genomics Platform"/>
            <consortium name="The Broad Institute Genome Sequencing Center for Infectious Disease"/>
            <person name="Wu L."/>
            <person name="Ma J."/>
        </authorList>
    </citation>
    <scope>NUCLEOTIDE SEQUENCE [LARGE SCALE GENOMIC DNA]</scope>
    <source>
        <strain evidence="6">KCTC 33676</strain>
    </source>
</reference>
<comment type="caution">
    <text evidence="5">The sequence shown here is derived from an EMBL/GenBank/DDBJ whole genome shotgun (WGS) entry which is preliminary data.</text>
</comment>
<protein>
    <recommendedName>
        <fullName evidence="1">endopeptidase La</fullName>
        <ecNumber evidence="1">3.4.21.53</ecNumber>
    </recommendedName>
</protein>
<dbReference type="PANTHER" id="PTHR10046">
    <property type="entry name" value="ATP DEPENDENT LON PROTEASE FAMILY MEMBER"/>
    <property type="match status" value="1"/>
</dbReference>
<evidence type="ECO:0000313" key="5">
    <source>
        <dbReference type="EMBL" id="MFD2670156.1"/>
    </source>
</evidence>
<accession>A0ABW5R5D1</accession>
<keyword evidence="2" id="KW-0472">Membrane</keyword>
<feature type="active site" evidence="1">
    <location>
        <position position="291"/>
    </location>
</feature>
<dbReference type="SUPFAM" id="SSF54211">
    <property type="entry name" value="Ribosomal protein S5 domain 2-like"/>
    <property type="match status" value="1"/>
</dbReference>
<gene>
    <name evidence="5" type="ORF">ACFSUC_00880</name>
</gene>
<proteinExistence type="inferred from homology"/>
<dbReference type="InterPro" id="IPR036034">
    <property type="entry name" value="PDZ_sf"/>
</dbReference>
<keyword evidence="1 5" id="KW-0645">Protease</keyword>
<dbReference type="SMART" id="SM00228">
    <property type="entry name" value="PDZ"/>
    <property type="match status" value="1"/>
</dbReference>
<keyword evidence="1 5" id="KW-0378">Hydrolase</keyword>
<dbReference type="GO" id="GO:0008233">
    <property type="term" value="F:peptidase activity"/>
    <property type="evidence" value="ECO:0007669"/>
    <property type="project" value="UniProtKB-KW"/>
</dbReference>
<dbReference type="Proteomes" id="UP001597497">
    <property type="component" value="Unassembled WGS sequence"/>
</dbReference>
<feature type="domain" description="PDZ" evidence="3">
    <location>
        <begin position="107"/>
        <end position="175"/>
    </location>
</feature>
<evidence type="ECO:0000259" key="3">
    <source>
        <dbReference type="PROSITE" id="PS50106"/>
    </source>
</evidence>
<sequence>MHSQRNMKRFGTYVIILLIVIYLFAFIQTPYVILQPGSVTNVGQLIQVEEDEAADTGSLNMVTVSLDTTVSMLQLAYAYFHPYLELSDKSRIFRTGESKEQYFERQSYKMSKSHSDAIIAAYEQAGIAYELVTEEIRVDAVIEGFPAEGILQAGDRITALDGIQMNTDEQLMEVMGGKQEGDQVEVTYLRGDEEQSATVSLSSYPEEVPEEERGILGIKLSYIQDVKPKDPRHEVQIEVEGVGGPSAGMMFALEIYNQLTAGDLSKGYQIVGTGEISVDGTVKVIGGIEHKVLAAHRAEADIFFTPTDYYPPEGSGYDPVLNHQDALERAEDIGTEMDIVPVATLQEAIEYLESLPPKQQAS</sequence>
<dbReference type="RefSeq" id="WP_379927495.1">
    <property type="nucleotide sequence ID" value="NZ_JBHUMM010000001.1"/>
</dbReference>
<dbReference type="InterPro" id="IPR001478">
    <property type="entry name" value="PDZ"/>
</dbReference>
<comment type="catalytic activity">
    <reaction evidence="1">
        <text>Hydrolysis of proteins in presence of ATP.</text>
        <dbReference type="EC" id="3.4.21.53"/>
    </reaction>
</comment>
<keyword evidence="2" id="KW-1133">Transmembrane helix</keyword>
<dbReference type="GO" id="GO:0006508">
    <property type="term" value="P:proteolysis"/>
    <property type="evidence" value="ECO:0007669"/>
    <property type="project" value="UniProtKB-KW"/>
</dbReference>
<name>A0ABW5R5D1_9BACL</name>
<dbReference type="InterPro" id="IPR027065">
    <property type="entry name" value="Lon_Prtase"/>
</dbReference>
<comment type="similarity">
    <text evidence="1">Belongs to the peptidase S16 family.</text>
</comment>
<dbReference type="EMBL" id="JBHUMM010000001">
    <property type="protein sequence ID" value="MFD2670156.1"/>
    <property type="molecule type" value="Genomic_DNA"/>
</dbReference>
<keyword evidence="1" id="KW-0720">Serine protease</keyword>
<evidence type="ECO:0000256" key="1">
    <source>
        <dbReference type="PROSITE-ProRule" id="PRU01122"/>
    </source>
</evidence>
<evidence type="ECO:0000256" key="2">
    <source>
        <dbReference type="SAM" id="Phobius"/>
    </source>
</evidence>
<dbReference type="Pfam" id="PF13180">
    <property type="entry name" value="PDZ_2"/>
    <property type="match status" value="1"/>
</dbReference>
<keyword evidence="6" id="KW-1185">Reference proteome</keyword>
<feature type="transmembrane region" description="Helical" evidence="2">
    <location>
        <begin position="12"/>
        <end position="34"/>
    </location>
</feature>
<dbReference type="InterPro" id="IPR008269">
    <property type="entry name" value="Lon_proteolytic"/>
</dbReference>
<evidence type="ECO:0000259" key="4">
    <source>
        <dbReference type="PROSITE" id="PS51786"/>
    </source>
</evidence>
<dbReference type="InterPro" id="IPR020568">
    <property type="entry name" value="Ribosomal_Su5_D2-typ_SF"/>
</dbReference>
<dbReference type="Gene3D" id="3.30.230.10">
    <property type="match status" value="1"/>
</dbReference>
<dbReference type="PROSITE" id="PS50106">
    <property type="entry name" value="PDZ"/>
    <property type="match status" value="1"/>
</dbReference>
<feature type="active site" evidence="1">
    <location>
        <position position="246"/>
    </location>
</feature>